<feature type="compositionally biased region" description="Acidic residues" evidence="5">
    <location>
        <begin position="550"/>
        <end position="561"/>
    </location>
</feature>
<evidence type="ECO:0000256" key="5">
    <source>
        <dbReference type="SAM" id="MobiDB-lite"/>
    </source>
</evidence>
<feature type="compositionally biased region" description="Polar residues" evidence="5">
    <location>
        <begin position="292"/>
        <end position="307"/>
    </location>
</feature>
<keyword evidence="6" id="KW-0812">Transmembrane</keyword>
<evidence type="ECO:0000259" key="7">
    <source>
        <dbReference type="PROSITE" id="PS50111"/>
    </source>
</evidence>
<comment type="similarity">
    <text evidence="3">Belongs to the methyl-accepting chemotaxis (MCP) protein family.</text>
</comment>
<gene>
    <name evidence="9" type="ORF">DPRO_3748</name>
</gene>
<feature type="region of interest" description="Disordered" evidence="5">
    <location>
        <begin position="282"/>
        <end position="312"/>
    </location>
</feature>
<feature type="transmembrane region" description="Helical" evidence="6">
    <location>
        <begin position="203"/>
        <end position="223"/>
    </location>
</feature>
<dbReference type="PROSITE" id="PS50885">
    <property type="entry name" value="HAMP"/>
    <property type="match status" value="1"/>
</dbReference>
<evidence type="ECO:0000256" key="1">
    <source>
        <dbReference type="ARBA" id="ARBA00004370"/>
    </source>
</evidence>
<dbReference type="KEGG" id="pprf:DPRO_3748"/>
<proteinExistence type="inferred from homology"/>
<dbReference type="PROSITE" id="PS50111">
    <property type="entry name" value="CHEMOTAXIS_TRANSDUC_2"/>
    <property type="match status" value="1"/>
</dbReference>
<dbReference type="PANTHER" id="PTHR43531:SF11">
    <property type="entry name" value="METHYL-ACCEPTING CHEMOTAXIS PROTEIN 3"/>
    <property type="match status" value="1"/>
</dbReference>
<keyword evidence="6" id="KW-0472">Membrane</keyword>
<feature type="region of interest" description="Disordered" evidence="5">
    <location>
        <begin position="515"/>
        <end position="561"/>
    </location>
</feature>
<keyword evidence="10" id="KW-1185">Reference proteome</keyword>
<protein>
    <submittedName>
        <fullName evidence="9">Putative sensory transducer protein</fullName>
    </submittedName>
</protein>
<dbReference type="GO" id="GO:0004888">
    <property type="term" value="F:transmembrane signaling receptor activity"/>
    <property type="evidence" value="ECO:0007669"/>
    <property type="project" value="InterPro"/>
</dbReference>
<dbReference type="SMART" id="SM00283">
    <property type="entry name" value="MA"/>
    <property type="match status" value="1"/>
</dbReference>
<dbReference type="Pfam" id="PF00015">
    <property type="entry name" value="MCPsignal"/>
    <property type="match status" value="1"/>
</dbReference>
<dbReference type="Proteomes" id="UP000219215">
    <property type="component" value="Chromosome DPRO"/>
</dbReference>
<feature type="compositionally biased region" description="Low complexity" evidence="5">
    <location>
        <begin position="528"/>
        <end position="548"/>
    </location>
</feature>
<dbReference type="Pfam" id="PF00672">
    <property type="entry name" value="HAMP"/>
    <property type="match status" value="1"/>
</dbReference>
<feature type="domain" description="Methyl-accepting transducer" evidence="7">
    <location>
        <begin position="282"/>
        <end position="497"/>
    </location>
</feature>
<evidence type="ECO:0000259" key="8">
    <source>
        <dbReference type="PROSITE" id="PS50885"/>
    </source>
</evidence>
<dbReference type="EMBL" id="LT907975">
    <property type="protein sequence ID" value="SOB60665.1"/>
    <property type="molecule type" value="Genomic_DNA"/>
</dbReference>
<dbReference type="InterPro" id="IPR004090">
    <property type="entry name" value="Chemotax_Me-accpt_rcpt"/>
</dbReference>
<evidence type="ECO:0000256" key="4">
    <source>
        <dbReference type="PROSITE-ProRule" id="PRU00284"/>
    </source>
</evidence>
<dbReference type="InterPro" id="IPR003660">
    <property type="entry name" value="HAMP_dom"/>
</dbReference>
<dbReference type="FunFam" id="1.10.287.950:FF:000001">
    <property type="entry name" value="Methyl-accepting chemotaxis sensory transducer"/>
    <property type="match status" value="1"/>
</dbReference>
<keyword evidence="4" id="KW-0807">Transducer</keyword>
<dbReference type="PRINTS" id="PR00260">
    <property type="entry name" value="CHEMTRNSDUCR"/>
</dbReference>
<dbReference type="SUPFAM" id="SSF58104">
    <property type="entry name" value="Methyl-accepting chemotaxis protein (MCP) signaling domain"/>
    <property type="match status" value="1"/>
</dbReference>
<dbReference type="GO" id="GO:0005886">
    <property type="term" value="C:plasma membrane"/>
    <property type="evidence" value="ECO:0007669"/>
    <property type="project" value="TreeGrafter"/>
</dbReference>
<evidence type="ECO:0000313" key="9">
    <source>
        <dbReference type="EMBL" id="SOB60665.1"/>
    </source>
</evidence>
<name>A0A2C8FD07_9BACT</name>
<dbReference type="InterPro" id="IPR004089">
    <property type="entry name" value="MCPsignal_dom"/>
</dbReference>
<reference evidence="10" key="1">
    <citation type="submission" date="2017-09" db="EMBL/GenBank/DDBJ databases">
        <authorList>
            <person name="Regsiter A."/>
            <person name="William W."/>
        </authorList>
    </citation>
    <scope>NUCLEOTIDE SEQUENCE [LARGE SCALE GENOMIC DNA]</scope>
    <source>
        <strain evidence="10">500-1</strain>
    </source>
</reference>
<dbReference type="OrthoDB" id="5342522at2"/>
<evidence type="ECO:0000256" key="6">
    <source>
        <dbReference type="SAM" id="Phobius"/>
    </source>
</evidence>
<keyword evidence="2" id="KW-0145">Chemotaxis</keyword>
<dbReference type="CDD" id="cd06225">
    <property type="entry name" value="HAMP"/>
    <property type="match status" value="1"/>
</dbReference>
<evidence type="ECO:0000256" key="3">
    <source>
        <dbReference type="ARBA" id="ARBA00029447"/>
    </source>
</evidence>
<dbReference type="GO" id="GO:0007165">
    <property type="term" value="P:signal transduction"/>
    <property type="evidence" value="ECO:0007669"/>
    <property type="project" value="UniProtKB-KW"/>
</dbReference>
<dbReference type="Gene3D" id="1.10.287.950">
    <property type="entry name" value="Methyl-accepting chemotaxis protein"/>
    <property type="match status" value="1"/>
</dbReference>
<feature type="transmembrane region" description="Helical" evidence="6">
    <location>
        <begin position="25"/>
        <end position="45"/>
    </location>
</feature>
<sequence length="561" mass="60122">MKITFSLSITKGITMKWYHSIQSKIMAMLMLMTLFSASLSGVILFNQYYNSELDNLEKALRWGVEATREKIQMTDVTPYVEGGPGMNEFFVNKLQEVKRLTEIFGLTYLYVVDKSDNGRFRFLLDGSMLEGDPKPLEIYEDAPAELNDAWASRSLVYPEIYTDSYGTFKSAFLPVVSGGQTIAIICADLDVSFLSEIRNKAMLTLFLAIAASGVIAIMISLYFSRKVRKAVDTGANIAKAIASGDLSAKEAHEGKDEIGEMVRTLVTMNDKLRQVVTDVRSTTEQVAGGSEEVSSTAETLSQGATEQASSLEEVASSMEEMSSNIAQNAESATKTKELANGAAVQAQDSGVAVSQSVEAMREIADKIGIIEEIARQTNLLALNAAIEAARAGEHGKGFAVVAAEVRKLAERSGVAAGEISQLAGSSVEVADKAGEMLSKLVPDIKETAVLIEEIAAASNEQNTGASQINNALQQLESVVHQNASASEEMSSTSEQLSGQAGHLKQVVSFFRLGSGQGARTAPTRRVRAQSAPPKRLAAAAPKASSGVALDMDDSDDGFEKF</sequence>
<evidence type="ECO:0000256" key="2">
    <source>
        <dbReference type="ARBA" id="ARBA00022500"/>
    </source>
</evidence>
<organism evidence="9 10">
    <name type="scientific">Pseudodesulfovibrio profundus</name>
    <dbReference type="NCBI Taxonomy" id="57320"/>
    <lineage>
        <taxon>Bacteria</taxon>
        <taxon>Pseudomonadati</taxon>
        <taxon>Thermodesulfobacteriota</taxon>
        <taxon>Desulfovibrionia</taxon>
        <taxon>Desulfovibrionales</taxon>
        <taxon>Desulfovibrionaceae</taxon>
    </lineage>
</organism>
<evidence type="ECO:0000313" key="10">
    <source>
        <dbReference type="Proteomes" id="UP000219215"/>
    </source>
</evidence>
<dbReference type="PANTHER" id="PTHR43531">
    <property type="entry name" value="PROTEIN ICFG"/>
    <property type="match status" value="1"/>
</dbReference>
<dbReference type="AlphaFoldDB" id="A0A2C8FD07"/>
<feature type="domain" description="HAMP" evidence="8">
    <location>
        <begin position="225"/>
        <end position="277"/>
    </location>
</feature>
<comment type="subcellular location">
    <subcellularLocation>
        <location evidence="1">Membrane</location>
    </subcellularLocation>
</comment>
<accession>A0A2C8FD07</accession>
<dbReference type="CDD" id="cd11386">
    <property type="entry name" value="MCP_signal"/>
    <property type="match status" value="1"/>
</dbReference>
<dbReference type="GO" id="GO:0006935">
    <property type="term" value="P:chemotaxis"/>
    <property type="evidence" value="ECO:0007669"/>
    <property type="project" value="UniProtKB-KW"/>
</dbReference>
<keyword evidence="6" id="KW-1133">Transmembrane helix</keyword>
<dbReference type="InterPro" id="IPR051310">
    <property type="entry name" value="MCP_chemotaxis"/>
</dbReference>